<dbReference type="Gene3D" id="3.40.50.1820">
    <property type="entry name" value="alpha/beta hydrolase"/>
    <property type="match status" value="1"/>
</dbReference>
<dbReference type="InterPro" id="IPR029058">
    <property type="entry name" value="AB_hydrolase_fold"/>
</dbReference>
<keyword evidence="3" id="KW-1185">Reference proteome</keyword>
<evidence type="ECO:0000313" key="2">
    <source>
        <dbReference type="EMBL" id="MDT0633003.1"/>
    </source>
</evidence>
<dbReference type="InterPro" id="IPR036102">
    <property type="entry name" value="OsmC/Ohrsf"/>
</dbReference>
<dbReference type="Pfam" id="PF12697">
    <property type="entry name" value="Abhydrolase_6"/>
    <property type="match status" value="1"/>
</dbReference>
<accession>A0ABU3BUM9</accession>
<sequence>MPRSERLMIPREGGAALAARLDLPDSGEPSAYALFAHCFTCSKDLHAVRRIGSALAERGVGVLAVDFTGLGRSEGAFEDTSFSTTVQDLVDAAAFLEAERGEGPQLLVGHSLGGAAVLAAAERVPSSRAVATIAAPCDPAHVRRLFVDAEDEITTRGEARVDIGGRPFTVRREFLDDLESHDAMHDRIARLGRALLVFHSPQDRAVGVEQARHIFQAARHPKSFVSLDGADHLLSDAGDARYVADVLAAWAGRYLCPSPDATPPAASDAAKGGAAGDGSAYADPTVRVQIGKSGFRTQMSARGFGVAADEPRSVGGTESGPTPYDLLGMALGACTAMTVRMYADRKGLPLDAVEVDVAHAKVHATDCQACETGGARLDRLTRTLRFEGDLDDDARAKLAEIADKCPVHRTIEGGADVVTELAPPDASP</sequence>
<evidence type="ECO:0000313" key="3">
    <source>
        <dbReference type="Proteomes" id="UP001267426"/>
    </source>
</evidence>
<evidence type="ECO:0000259" key="1">
    <source>
        <dbReference type="Pfam" id="PF12697"/>
    </source>
</evidence>
<dbReference type="InterPro" id="IPR003718">
    <property type="entry name" value="OsmC/Ohr_fam"/>
</dbReference>
<dbReference type="Proteomes" id="UP001267426">
    <property type="component" value="Unassembled WGS sequence"/>
</dbReference>
<feature type="domain" description="AB hydrolase-1" evidence="1">
    <location>
        <begin position="34"/>
        <end position="238"/>
    </location>
</feature>
<dbReference type="InterPro" id="IPR000073">
    <property type="entry name" value="AB_hydrolase_1"/>
</dbReference>
<organism evidence="2 3">
    <name type="scientific">Rubrivirga litoralis</name>
    <dbReference type="NCBI Taxonomy" id="3075598"/>
    <lineage>
        <taxon>Bacteria</taxon>
        <taxon>Pseudomonadati</taxon>
        <taxon>Rhodothermota</taxon>
        <taxon>Rhodothermia</taxon>
        <taxon>Rhodothermales</taxon>
        <taxon>Rubricoccaceae</taxon>
        <taxon>Rubrivirga</taxon>
    </lineage>
</organism>
<protein>
    <submittedName>
        <fullName evidence="2">Bifunctional alpha/beta hydrolase/OsmC family protein</fullName>
    </submittedName>
</protein>
<reference evidence="2 3" key="1">
    <citation type="submission" date="2023-09" db="EMBL/GenBank/DDBJ databases">
        <authorList>
            <person name="Rey-Velasco X."/>
        </authorList>
    </citation>
    <scope>NUCLEOTIDE SEQUENCE [LARGE SCALE GENOMIC DNA]</scope>
    <source>
        <strain evidence="2 3">F394</strain>
    </source>
</reference>
<dbReference type="EMBL" id="JAVRHT010000046">
    <property type="protein sequence ID" value="MDT0633003.1"/>
    <property type="molecule type" value="Genomic_DNA"/>
</dbReference>
<name>A0ABU3BUM9_9BACT</name>
<dbReference type="GO" id="GO:0016787">
    <property type="term" value="F:hydrolase activity"/>
    <property type="evidence" value="ECO:0007669"/>
    <property type="project" value="UniProtKB-KW"/>
</dbReference>
<keyword evidence="2" id="KW-0378">Hydrolase</keyword>
<dbReference type="SUPFAM" id="SSF53474">
    <property type="entry name" value="alpha/beta-Hydrolases"/>
    <property type="match status" value="1"/>
</dbReference>
<dbReference type="PANTHER" id="PTHR39624">
    <property type="entry name" value="PROTEIN INVOLVED IN RIMO-MEDIATED BETA-METHYLTHIOLATION OF RIBOSOMAL PROTEIN S12 YCAO"/>
    <property type="match status" value="1"/>
</dbReference>
<dbReference type="Pfam" id="PF02566">
    <property type="entry name" value="OsmC"/>
    <property type="match status" value="1"/>
</dbReference>
<gene>
    <name evidence="2" type="ORF">RM540_14695</name>
</gene>
<dbReference type="Gene3D" id="3.30.300.20">
    <property type="match status" value="1"/>
</dbReference>
<dbReference type="InterPro" id="IPR015946">
    <property type="entry name" value="KH_dom-like_a/b"/>
</dbReference>
<dbReference type="RefSeq" id="WP_311665460.1">
    <property type="nucleotide sequence ID" value="NZ_JAVRHT010000046.1"/>
</dbReference>
<dbReference type="SUPFAM" id="SSF82784">
    <property type="entry name" value="OsmC-like"/>
    <property type="match status" value="1"/>
</dbReference>
<comment type="caution">
    <text evidence="2">The sequence shown here is derived from an EMBL/GenBank/DDBJ whole genome shotgun (WGS) entry which is preliminary data.</text>
</comment>
<dbReference type="PANTHER" id="PTHR39624:SF2">
    <property type="entry name" value="OSMC-LIKE PROTEIN"/>
    <property type="match status" value="1"/>
</dbReference>
<proteinExistence type="predicted"/>